<dbReference type="Proteomes" id="UP001060085">
    <property type="component" value="Linkage Group LG05"/>
</dbReference>
<reference evidence="2" key="1">
    <citation type="journal article" date="2023" name="Nat. Plants">
        <title>Single-cell RNA sequencing provides a high-resolution roadmap for understanding the multicellular compartmentation of specialized metabolism.</title>
        <authorList>
            <person name="Sun S."/>
            <person name="Shen X."/>
            <person name="Li Y."/>
            <person name="Li Y."/>
            <person name="Wang S."/>
            <person name="Li R."/>
            <person name="Zhang H."/>
            <person name="Shen G."/>
            <person name="Guo B."/>
            <person name="Wei J."/>
            <person name="Xu J."/>
            <person name="St-Pierre B."/>
            <person name="Chen S."/>
            <person name="Sun C."/>
        </authorList>
    </citation>
    <scope>NUCLEOTIDE SEQUENCE [LARGE SCALE GENOMIC DNA]</scope>
</reference>
<name>A0ACC0AWB7_CATRO</name>
<dbReference type="EMBL" id="CM044705">
    <property type="protein sequence ID" value="KAI5664849.1"/>
    <property type="molecule type" value="Genomic_DNA"/>
</dbReference>
<comment type="caution">
    <text evidence="1">The sequence shown here is derived from an EMBL/GenBank/DDBJ whole genome shotgun (WGS) entry which is preliminary data.</text>
</comment>
<protein>
    <submittedName>
        <fullName evidence="1">Uncharacterized protein</fullName>
    </submittedName>
</protein>
<keyword evidence="2" id="KW-1185">Reference proteome</keyword>
<organism evidence="1 2">
    <name type="scientific">Catharanthus roseus</name>
    <name type="common">Madagascar periwinkle</name>
    <name type="synonym">Vinca rosea</name>
    <dbReference type="NCBI Taxonomy" id="4058"/>
    <lineage>
        <taxon>Eukaryota</taxon>
        <taxon>Viridiplantae</taxon>
        <taxon>Streptophyta</taxon>
        <taxon>Embryophyta</taxon>
        <taxon>Tracheophyta</taxon>
        <taxon>Spermatophyta</taxon>
        <taxon>Magnoliopsida</taxon>
        <taxon>eudicotyledons</taxon>
        <taxon>Gunneridae</taxon>
        <taxon>Pentapetalae</taxon>
        <taxon>asterids</taxon>
        <taxon>lamiids</taxon>
        <taxon>Gentianales</taxon>
        <taxon>Apocynaceae</taxon>
        <taxon>Rauvolfioideae</taxon>
        <taxon>Vinceae</taxon>
        <taxon>Catharanthinae</taxon>
        <taxon>Catharanthus</taxon>
    </lineage>
</organism>
<evidence type="ECO:0000313" key="2">
    <source>
        <dbReference type="Proteomes" id="UP001060085"/>
    </source>
</evidence>
<accession>A0ACC0AWB7</accession>
<gene>
    <name evidence="1" type="ORF">M9H77_24172</name>
</gene>
<proteinExistence type="predicted"/>
<evidence type="ECO:0000313" key="1">
    <source>
        <dbReference type="EMBL" id="KAI5664849.1"/>
    </source>
</evidence>
<sequence>MVSNIEIVAKEVIKPSSPTPLHHNKNLKLSFLDQLSPPVYVTMIFFYEASQLHGNSSSSYAQVSELLKKSLSNSLTRFYPLAGKIAEDFTIDCNDSGALYVEARVRCQLLQVVENPNMEELREYLPFESKGQVESVKENVVLAIQINFFDCGGIAIGVQMFHRIGDGLSLVTFVKAWAANCRGDDTILEYSNFGVANLFPPRDLSSIGLTQTRGVTAEKIVTKRIVFSKEKLANLKESAASAPEAKVKDPTRVEVVTAWIWRHLLDIQSTKVGTKTSLSAIHAVNLRHRMVPPLPDHAFANLWAPAFAMPMSAGEHTNHYLVGELRSAIRNIDHNYLSKICEDEYLNNLKASQELFAKGEFQYCGFSSWCRFPVYEVDYGWGKPVWVCTTTLPFKNVVILMSTRNGDGIEAWINILEDDDLIFQSYQQMDLSPVAGDLANI</sequence>